<dbReference type="Gene3D" id="2.60.120.10">
    <property type="entry name" value="Jelly Rolls"/>
    <property type="match status" value="1"/>
</dbReference>
<name>A0A4Q2R8I8_9HYPH</name>
<organism evidence="2 3">
    <name type="scientific">Lichenibacterium ramalinae</name>
    <dbReference type="NCBI Taxonomy" id="2316527"/>
    <lineage>
        <taxon>Bacteria</taxon>
        <taxon>Pseudomonadati</taxon>
        <taxon>Pseudomonadota</taxon>
        <taxon>Alphaproteobacteria</taxon>
        <taxon>Hyphomicrobiales</taxon>
        <taxon>Lichenihabitantaceae</taxon>
        <taxon>Lichenibacterium</taxon>
    </lineage>
</organism>
<dbReference type="CDD" id="cd00038">
    <property type="entry name" value="CAP_ED"/>
    <property type="match status" value="1"/>
</dbReference>
<dbReference type="SUPFAM" id="SSF51206">
    <property type="entry name" value="cAMP-binding domain-like"/>
    <property type="match status" value="1"/>
</dbReference>
<dbReference type="RefSeq" id="WP_129221141.1">
    <property type="nucleotide sequence ID" value="NZ_QYBC01000020.1"/>
</dbReference>
<dbReference type="InterPro" id="IPR000595">
    <property type="entry name" value="cNMP-bd_dom"/>
</dbReference>
<gene>
    <name evidence="2" type="ORF">D3272_20805</name>
</gene>
<dbReference type="SMART" id="SM00100">
    <property type="entry name" value="cNMP"/>
    <property type="match status" value="1"/>
</dbReference>
<comment type="caution">
    <text evidence="2">The sequence shown here is derived from an EMBL/GenBank/DDBJ whole genome shotgun (WGS) entry which is preliminary data.</text>
</comment>
<protein>
    <submittedName>
        <fullName evidence="2">Cyclic nucleotide-binding domain-containing protein</fullName>
    </submittedName>
</protein>
<feature type="domain" description="Cyclic nucleotide-binding" evidence="1">
    <location>
        <begin position="15"/>
        <end position="116"/>
    </location>
</feature>
<dbReference type="Proteomes" id="UP000289411">
    <property type="component" value="Unassembled WGS sequence"/>
</dbReference>
<sequence length="147" mass="16162">MALGREMERLRRLPVFACLDGEALRLLAFSAESRRLPAGHLLFRRGEPADAAVLLDQGTLALDTDRDESLSVRWARVGTLLNETALFAPTVQVATATAHEDSVVVTVPHALMRRILEAYPANAVPLRRYWVARLGARLAAVRAAVRP</sequence>
<reference evidence="2 3" key="1">
    <citation type="submission" date="2018-09" db="EMBL/GenBank/DDBJ databases">
        <authorList>
            <person name="Grouzdev D.S."/>
            <person name="Krutkina M.S."/>
        </authorList>
    </citation>
    <scope>NUCLEOTIDE SEQUENCE [LARGE SCALE GENOMIC DNA]</scope>
    <source>
        <strain evidence="2 3">RmlP001</strain>
    </source>
</reference>
<dbReference type="EMBL" id="QYBC01000020">
    <property type="protein sequence ID" value="RYB02377.1"/>
    <property type="molecule type" value="Genomic_DNA"/>
</dbReference>
<evidence type="ECO:0000313" key="3">
    <source>
        <dbReference type="Proteomes" id="UP000289411"/>
    </source>
</evidence>
<proteinExistence type="predicted"/>
<accession>A0A4Q2R8I8</accession>
<dbReference type="Pfam" id="PF00027">
    <property type="entry name" value="cNMP_binding"/>
    <property type="match status" value="1"/>
</dbReference>
<evidence type="ECO:0000313" key="2">
    <source>
        <dbReference type="EMBL" id="RYB02377.1"/>
    </source>
</evidence>
<dbReference type="PROSITE" id="PS50042">
    <property type="entry name" value="CNMP_BINDING_3"/>
    <property type="match status" value="1"/>
</dbReference>
<keyword evidence="3" id="KW-1185">Reference proteome</keyword>
<evidence type="ECO:0000259" key="1">
    <source>
        <dbReference type="PROSITE" id="PS50042"/>
    </source>
</evidence>
<dbReference type="OrthoDB" id="9807547at2"/>
<dbReference type="InterPro" id="IPR014710">
    <property type="entry name" value="RmlC-like_jellyroll"/>
</dbReference>
<dbReference type="AlphaFoldDB" id="A0A4Q2R8I8"/>
<dbReference type="InterPro" id="IPR018490">
    <property type="entry name" value="cNMP-bd_dom_sf"/>
</dbReference>
<reference evidence="2 3" key="2">
    <citation type="submission" date="2019-02" db="EMBL/GenBank/DDBJ databases">
        <title>'Lichenibacterium ramalinii' gen. nov. sp. nov., 'Lichenibacterium minor' gen. nov. sp. nov.</title>
        <authorList>
            <person name="Pankratov T."/>
        </authorList>
    </citation>
    <scope>NUCLEOTIDE SEQUENCE [LARGE SCALE GENOMIC DNA]</scope>
    <source>
        <strain evidence="2 3">RmlP001</strain>
    </source>
</reference>